<feature type="compositionally biased region" description="Polar residues" evidence="2">
    <location>
        <begin position="470"/>
        <end position="490"/>
    </location>
</feature>
<dbReference type="EMBL" id="PDNV01000012">
    <property type="protein sequence ID" value="PLC52575.1"/>
    <property type="molecule type" value="Genomic_DNA"/>
</dbReference>
<evidence type="ECO:0000313" key="7">
    <source>
        <dbReference type="Proteomes" id="UP000234328"/>
    </source>
</evidence>
<feature type="compositionally biased region" description="Low complexity" evidence="2">
    <location>
        <begin position="553"/>
        <end position="581"/>
    </location>
</feature>
<dbReference type="InterPro" id="IPR036779">
    <property type="entry name" value="LysM_dom_sf"/>
</dbReference>
<reference evidence="6 7" key="1">
    <citation type="submission" date="2017-10" db="EMBL/GenBank/DDBJ databases">
        <title>Two draft genome sequences of Pusillimonas sp. strains isolated from a nitrate- and radionuclide-contaminated groundwater in Russia.</title>
        <authorList>
            <person name="Grouzdev D.S."/>
            <person name="Tourova T.P."/>
            <person name="Goeva M.A."/>
            <person name="Babich T.L."/>
            <person name="Sokolova D.S."/>
            <person name="Abdullin R."/>
            <person name="Poltaraus A.B."/>
            <person name="Toshchakov S.V."/>
            <person name="Nazina T.N."/>
        </authorList>
    </citation>
    <scope>NUCLEOTIDE SEQUENCE [LARGE SCALE GENOMIC DNA]</scope>
    <source>
        <strain evidence="6 7">JR1/69-2-13</strain>
    </source>
</reference>
<comment type="caution">
    <text evidence="6">The sequence shown here is derived from an EMBL/GenBank/DDBJ whole genome shotgun (WGS) entry which is preliminary data.</text>
</comment>
<keyword evidence="4" id="KW-0732">Signal</keyword>
<dbReference type="InterPro" id="IPR018392">
    <property type="entry name" value="LysM"/>
</dbReference>
<feature type="compositionally biased region" description="Low complexity" evidence="2">
    <location>
        <begin position="297"/>
        <end position="311"/>
    </location>
</feature>
<keyword evidence="1" id="KW-0175">Coiled coil</keyword>
<proteinExistence type="predicted"/>
<evidence type="ECO:0000256" key="3">
    <source>
        <dbReference type="SAM" id="Phobius"/>
    </source>
</evidence>
<feature type="compositionally biased region" description="Polar residues" evidence="2">
    <location>
        <begin position="398"/>
        <end position="411"/>
    </location>
</feature>
<feature type="chain" id="PRO_5014930759" description="LysM domain-containing protein" evidence="4">
    <location>
        <begin position="37"/>
        <end position="693"/>
    </location>
</feature>
<dbReference type="CDD" id="cd00118">
    <property type="entry name" value="LysM"/>
    <property type="match status" value="1"/>
</dbReference>
<feature type="compositionally biased region" description="Low complexity" evidence="2">
    <location>
        <begin position="414"/>
        <end position="425"/>
    </location>
</feature>
<feature type="transmembrane region" description="Helical" evidence="3">
    <location>
        <begin position="630"/>
        <end position="649"/>
    </location>
</feature>
<feature type="region of interest" description="Disordered" evidence="2">
    <location>
        <begin position="249"/>
        <end position="325"/>
    </location>
</feature>
<feature type="compositionally biased region" description="Polar residues" evidence="2">
    <location>
        <begin position="584"/>
        <end position="604"/>
    </location>
</feature>
<evidence type="ECO:0000256" key="4">
    <source>
        <dbReference type="SAM" id="SignalP"/>
    </source>
</evidence>
<dbReference type="NCBIfam" id="TIGR03505">
    <property type="entry name" value="FimV_core"/>
    <property type="match status" value="1"/>
</dbReference>
<feature type="signal peptide" evidence="4">
    <location>
        <begin position="1"/>
        <end position="36"/>
    </location>
</feature>
<keyword evidence="3" id="KW-1133">Transmembrane helix</keyword>
<feature type="compositionally biased region" description="Polar residues" evidence="2">
    <location>
        <begin position="312"/>
        <end position="321"/>
    </location>
</feature>
<feature type="compositionally biased region" description="Polar residues" evidence="2">
    <location>
        <begin position="442"/>
        <end position="451"/>
    </location>
</feature>
<name>A0A2N4UC26_9BURK</name>
<dbReference type="Proteomes" id="UP000234328">
    <property type="component" value="Unassembled WGS sequence"/>
</dbReference>
<dbReference type="Pfam" id="PF25800">
    <property type="entry name" value="FimV_N"/>
    <property type="match status" value="1"/>
</dbReference>
<organism evidence="6 7">
    <name type="scientific">Pollutimonas nitritireducens</name>
    <dbReference type="NCBI Taxonomy" id="2045209"/>
    <lineage>
        <taxon>Bacteria</taxon>
        <taxon>Pseudomonadati</taxon>
        <taxon>Pseudomonadota</taxon>
        <taxon>Betaproteobacteria</taxon>
        <taxon>Burkholderiales</taxon>
        <taxon>Alcaligenaceae</taxon>
        <taxon>Pollutimonas</taxon>
    </lineage>
</organism>
<evidence type="ECO:0000256" key="1">
    <source>
        <dbReference type="SAM" id="Coils"/>
    </source>
</evidence>
<evidence type="ECO:0000259" key="5">
    <source>
        <dbReference type="PROSITE" id="PS51782"/>
    </source>
</evidence>
<sequence>MYMSRRVSTSAPAMQKPRFLVGVLATALLMCTTAHAAGFGHSRILSTLGQPLRIDVPVKQLSAEDLRTLQVSPAPAAAWAQAGLTPPVDLGTLKTRIADGLTPGSKVIQVSSSQAFDKPVADLLLDIRTASGQQRYQVSLLTHSSTSAKAGGVSRSIRVQQGDTMFDIAQRHAVPGVTVYQMMVALQRQNPKAFIENNLNLVKAGATLTMPGRAQLTAISDREARRIFQKQAQAFALYRQRLAGQAPIVGQEGSPAKGVVSAAGALDEAQPEQGQRDQLRLSGSPGPSVGADGASGGTAAQASGQDAAGAGNETSSGQPSSDVRADDRLATQKGIKDSEARVSQLERNVKDLNQALQAQGEAATDLLVDGAKGLGITLPGMAGDAGTAGSARTGVAPGNTNATPASGTNANVAGGSSPSSSVGSSKANTLVDSASAPADGNATETGSNQARAPSGDSAGTAAAVNGVPARSQTGTGQGAASSTNIGSGQDTGVAPGQRAGSSQSADSATGEGAGSTPGVDADSKPGVDASSTPSEATSAGIGQGSSQNGGGDSAAAGTSAKDSTSRTTAATPTPSESPAAADKSNANTSGPDNSNAGKSSSLSGANEPDGVTESISSKAEQTVSWIQEHMLGVITGLLALVVLIIAWILRRANAAHDDDHPGLVTEAMVKEKLDQINLDLEHSTPGEPSAPRR</sequence>
<feature type="domain" description="LysM" evidence="5">
    <location>
        <begin position="155"/>
        <end position="210"/>
    </location>
</feature>
<dbReference type="InterPro" id="IPR057840">
    <property type="entry name" value="FimV_N"/>
</dbReference>
<gene>
    <name evidence="6" type="ORF">CR155_17445</name>
</gene>
<keyword evidence="7" id="KW-1185">Reference proteome</keyword>
<dbReference type="Gene3D" id="3.10.350.10">
    <property type="entry name" value="LysM domain"/>
    <property type="match status" value="1"/>
</dbReference>
<keyword evidence="3" id="KW-0812">Transmembrane</keyword>
<feature type="region of interest" description="Disordered" evidence="2">
    <location>
        <begin position="384"/>
        <end position="615"/>
    </location>
</feature>
<keyword evidence="3" id="KW-0472">Membrane</keyword>
<dbReference type="AlphaFoldDB" id="A0A2N4UC26"/>
<feature type="coiled-coil region" evidence="1">
    <location>
        <begin position="335"/>
        <end position="362"/>
    </location>
</feature>
<evidence type="ECO:0000313" key="6">
    <source>
        <dbReference type="EMBL" id="PLC52575.1"/>
    </source>
</evidence>
<dbReference type="InterPro" id="IPR020012">
    <property type="entry name" value="LysM_FimV"/>
</dbReference>
<evidence type="ECO:0000256" key="2">
    <source>
        <dbReference type="SAM" id="MobiDB-lite"/>
    </source>
</evidence>
<accession>A0A2N4UC26</accession>
<feature type="compositionally biased region" description="Gly residues" evidence="2">
    <location>
        <begin position="541"/>
        <end position="552"/>
    </location>
</feature>
<protein>
    <recommendedName>
        <fullName evidence="5">LysM domain-containing protein</fullName>
    </recommendedName>
</protein>
<dbReference type="PROSITE" id="PS51782">
    <property type="entry name" value="LYSM"/>
    <property type="match status" value="1"/>
</dbReference>